<accession>A0A0D2IJZ2</accession>
<proteinExistence type="predicted"/>
<dbReference type="Proteomes" id="UP000053789">
    <property type="component" value="Unassembled WGS sequence"/>
</dbReference>
<dbReference type="PANTHER" id="PTHR28180:SF2">
    <property type="entry name" value="PEROXISOMAL PROTEIN 2"/>
    <property type="match status" value="1"/>
</dbReference>
<keyword evidence="3" id="KW-1185">Reference proteome</keyword>
<evidence type="ECO:0000313" key="3">
    <source>
        <dbReference type="Proteomes" id="UP000053789"/>
    </source>
</evidence>
<protein>
    <submittedName>
        <fullName evidence="2">Uncharacterized protein</fullName>
    </submittedName>
</protein>
<evidence type="ECO:0000313" key="2">
    <source>
        <dbReference type="EMBL" id="KIW97119.1"/>
    </source>
</evidence>
<dbReference type="InterPro" id="IPR052999">
    <property type="entry name" value="PTS1_Protein"/>
</dbReference>
<dbReference type="SUPFAM" id="SSF69118">
    <property type="entry name" value="AhpD-like"/>
    <property type="match status" value="1"/>
</dbReference>
<feature type="region of interest" description="Disordered" evidence="1">
    <location>
        <begin position="21"/>
        <end position="72"/>
    </location>
</feature>
<dbReference type="HOGENOM" id="CLU_031480_0_0_1"/>
<dbReference type="InterPro" id="IPR029032">
    <property type="entry name" value="AhpD-like"/>
</dbReference>
<dbReference type="OrthoDB" id="5537330at2759"/>
<feature type="compositionally biased region" description="Low complexity" evidence="1">
    <location>
        <begin position="39"/>
        <end position="70"/>
    </location>
</feature>
<dbReference type="RefSeq" id="XP_016623788.1">
    <property type="nucleotide sequence ID" value="XM_016760267.1"/>
</dbReference>
<reference evidence="2" key="1">
    <citation type="submission" date="2015-01" db="EMBL/GenBank/DDBJ databases">
        <title>The Genome Sequence of Cladophialophora bantiana CBS 173.52.</title>
        <authorList>
            <consortium name="The Broad Institute Genomics Platform"/>
            <person name="Cuomo C."/>
            <person name="de Hoog S."/>
            <person name="Gorbushina A."/>
            <person name="Stielow B."/>
            <person name="Teixiera M."/>
            <person name="Abouelleil A."/>
            <person name="Chapman S.B."/>
            <person name="Priest M."/>
            <person name="Young S.K."/>
            <person name="Wortman J."/>
            <person name="Nusbaum C."/>
            <person name="Birren B."/>
        </authorList>
    </citation>
    <scope>NUCLEOTIDE SEQUENCE [LARGE SCALE GENOMIC DNA]</scope>
    <source>
        <strain evidence="2">CBS 173.52</strain>
    </source>
</reference>
<name>A0A0D2IJZ2_CLAB1</name>
<dbReference type="Gene3D" id="1.20.1290.10">
    <property type="entry name" value="AhpD-like"/>
    <property type="match status" value="1"/>
</dbReference>
<sequence>MAQPRGFTIFARAWTASPPRMTNMHSIPSLPRAEDEESIVSSSSSDGTHTPSSVSSSTTTISTTSAPSTDIARTKPATCGKVDFSRLEYAFAQGSAVDTPSSSPLWYILTTALLLAFHKEKLIGELWTYLSTRYGVCSQEVETADLLAVARRIREACLKASTLVGFPRAINALLALQHAIQTTHPNLSSILEADQSLRSAASTSPPDPEAKSARGMALFQKIYAQHSPRVLTAMSACSGGDLTFFAINCIYGELLAEDSIIGDLETGLLEFICCLADGCAPQAKGHFFGSVNLGASKDTLRAAVRLTDEVARQVRVGRPWKDGIGDGDGDGQVKQEDPSRDEWRFLERVMVE</sequence>
<organism evidence="2 3">
    <name type="scientific">Cladophialophora bantiana (strain ATCC 10958 / CBS 173.52 / CDC B-1940 / NIH 8579)</name>
    <name type="common">Xylohypha bantiana</name>
    <dbReference type="NCBI Taxonomy" id="1442370"/>
    <lineage>
        <taxon>Eukaryota</taxon>
        <taxon>Fungi</taxon>
        <taxon>Dikarya</taxon>
        <taxon>Ascomycota</taxon>
        <taxon>Pezizomycotina</taxon>
        <taxon>Eurotiomycetes</taxon>
        <taxon>Chaetothyriomycetidae</taxon>
        <taxon>Chaetothyriales</taxon>
        <taxon>Herpotrichiellaceae</taxon>
        <taxon>Cladophialophora</taxon>
    </lineage>
</organism>
<dbReference type="GeneID" id="27695439"/>
<dbReference type="EMBL" id="KN846982">
    <property type="protein sequence ID" value="KIW97119.1"/>
    <property type="molecule type" value="Genomic_DNA"/>
</dbReference>
<evidence type="ECO:0000256" key="1">
    <source>
        <dbReference type="SAM" id="MobiDB-lite"/>
    </source>
</evidence>
<dbReference type="AlphaFoldDB" id="A0A0D2IJZ2"/>
<dbReference type="PANTHER" id="PTHR28180">
    <property type="entry name" value="CONSERVED MITOCHONDRIAL PROTEIN-RELATED"/>
    <property type="match status" value="1"/>
</dbReference>
<gene>
    <name evidence="2" type="ORF">Z519_02511</name>
</gene>